<comment type="caution">
    <text evidence="1">The sequence shown here is derived from an EMBL/GenBank/DDBJ whole genome shotgun (WGS) entry which is preliminary data.</text>
</comment>
<dbReference type="RefSeq" id="XP_060437221.1">
    <property type="nucleotide sequence ID" value="XM_060573413.1"/>
</dbReference>
<name>A0AAJ0B2J0_9PEZI</name>
<proteinExistence type="predicted"/>
<sequence length="102" mass="11552">MALLQLTVLLLLLLLLKLLLRLLLLLLLKLLPLPPLYLPSSPSRRIYTCRTLSRTYLPVSRDLLLLLLFLLGEASYFLNDSDVHRPCEGLNPSSLSRSSPSR</sequence>
<gene>
    <name evidence="1" type="ORF">BDP55DRAFT_641694</name>
</gene>
<dbReference type="Proteomes" id="UP001224890">
    <property type="component" value="Unassembled WGS sequence"/>
</dbReference>
<dbReference type="AlphaFoldDB" id="A0AAJ0B2J0"/>
<evidence type="ECO:0000313" key="1">
    <source>
        <dbReference type="EMBL" id="KAK1701466.1"/>
    </source>
</evidence>
<keyword evidence="2" id="KW-1185">Reference proteome</keyword>
<dbReference type="GeneID" id="85457939"/>
<organism evidence="1 2">
    <name type="scientific">Colletotrichum godetiae</name>
    <dbReference type="NCBI Taxonomy" id="1209918"/>
    <lineage>
        <taxon>Eukaryota</taxon>
        <taxon>Fungi</taxon>
        <taxon>Dikarya</taxon>
        <taxon>Ascomycota</taxon>
        <taxon>Pezizomycotina</taxon>
        <taxon>Sordariomycetes</taxon>
        <taxon>Hypocreomycetidae</taxon>
        <taxon>Glomerellales</taxon>
        <taxon>Glomerellaceae</taxon>
        <taxon>Colletotrichum</taxon>
        <taxon>Colletotrichum acutatum species complex</taxon>
    </lineage>
</organism>
<accession>A0AAJ0B2J0</accession>
<reference evidence="1" key="1">
    <citation type="submission" date="2021-06" db="EMBL/GenBank/DDBJ databases">
        <title>Comparative genomics, transcriptomics and evolutionary studies reveal genomic signatures of adaptation to plant cell wall in hemibiotrophic fungi.</title>
        <authorList>
            <consortium name="DOE Joint Genome Institute"/>
            <person name="Baroncelli R."/>
            <person name="Diaz J.F."/>
            <person name="Benocci T."/>
            <person name="Peng M."/>
            <person name="Battaglia E."/>
            <person name="Haridas S."/>
            <person name="Andreopoulos W."/>
            <person name="Labutti K."/>
            <person name="Pangilinan J."/>
            <person name="Floch G.L."/>
            <person name="Makela M.R."/>
            <person name="Henrissat B."/>
            <person name="Grigoriev I.V."/>
            <person name="Crouch J.A."/>
            <person name="De Vries R.P."/>
            <person name="Sukno S.A."/>
            <person name="Thon M.R."/>
        </authorList>
    </citation>
    <scope>NUCLEOTIDE SEQUENCE</scope>
    <source>
        <strain evidence="1">CBS 193.32</strain>
    </source>
</reference>
<evidence type="ECO:0000313" key="2">
    <source>
        <dbReference type="Proteomes" id="UP001224890"/>
    </source>
</evidence>
<dbReference type="EMBL" id="JAHMHR010000001">
    <property type="protein sequence ID" value="KAK1701466.1"/>
    <property type="molecule type" value="Genomic_DNA"/>
</dbReference>
<protein>
    <submittedName>
        <fullName evidence="1">Uncharacterized protein</fullName>
    </submittedName>
</protein>